<keyword evidence="1" id="KW-0812">Transmembrane</keyword>
<feature type="transmembrane region" description="Helical" evidence="1">
    <location>
        <begin position="51"/>
        <end position="70"/>
    </location>
</feature>
<organism evidence="2">
    <name type="scientific">marine sediment metagenome</name>
    <dbReference type="NCBI Taxonomy" id="412755"/>
    <lineage>
        <taxon>unclassified sequences</taxon>
        <taxon>metagenomes</taxon>
        <taxon>ecological metagenomes</taxon>
    </lineage>
</organism>
<evidence type="ECO:0000313" key="2">
    <source>
        <dbReference type="EMBL" id="KKN65660.1"/>
    </source>
</evidence>
<comment type="caution">
    <text evidence="2">The sequence shown here is derived from an EMBL/GenBank/DDBJ whole genome shotgun (WGS) entry which is preliminary data.</text>
</comment>
<keyword evidence="1" id="KW-0472">Membrane</keyword>
<keyword evidence="1" id="KW-1133">Transmembrane helix</keyword>
<gene>
    <name evidence="2" type="ORF">LCGC14_0479760</name>
</gene>
<protein>
    <submittedName>
        <fullName evidence="2">Uncharacterized protein</fullName>
    </submittedName>
</protein>
<name>A0A0F9S9S9_9ZZZZ</name>
<accession>A0A0F9S9S9</accession>
<reference evidence="2" key="1">
    <citation type="journal article" date="2015" name="Nature">
        <title>Complex archaea that bridge the gap between prokaryotes and eukaryotes.</title>
        <authorList>
            <person name="Spang A."/>
            <person name="Saw J.H."/>
            <person name="Jorgensen S.L."/>
            <person name="Zaremba-Niedzwiedzka K."/>
            <person name="Martijn J."/>
            <person name="Lind A.E."/>
            <person name="van Eijk R."/>
            <person name="Schleper C."/>
            <person name="Guy L."/>
            <person name="Ettema T.J."/>
        </authorList>
    </citation>
    <scope>NUCLEOTIDE SEQUENCE</scope>
</reference>
<sequence>MEHILFSGEQMMDDEAKIITATICYTVGGILSLSILWAILISYLGSGLSTVLVWGPLSLAAFTGGGRYLLNQRPSRGN</sequence>
<evidence type="ECO:0000256" key="1">
    <source>
        <dbReference type="SAM" id="Phobius"/>
    </source>
</evidence>
<feature type="transmembrane region" description="Helical" evidence="1">
    <location>
        <begin position="21"/>
        <end position="45"/>
    </location>
</feature>
<proteinExistence type="predicted"/>
<dbReference type="EMBL" id="LAZR01000519">
    <property type="protein sequence ID" value="KKN65660.1"/>
    <property type="molecule type" value="Genomic_DNA"/>
</dbReference>
<dbReference type="AlphaFoldDB" id="A0A0F9S9S9"/>